<dbReference type="InterPro" id="IPR001352">
    <property type="entry name" value="RNase_HII/HIII"/>
</dbReference>
<dbReference type="GO" id="GO:0006298">
    <property type="term" value="P:mismatch repair"/>
    <property type="evidence" value="ECO:0007669"/>
    <property type="project" value="TreeGrafter"/>
</dbReference>
<comment type="function">
    <text evidence="3 14 16">Endonuclease that specifically degrades the RNA of RNA-DNA hybrids.</text>
</comment>
<evidence type="ECO:0000256" key="13">
    <source>
        <dbReference type="ARBA" id="ARBA00023211"/>
    </source>
</evidence>
<reference evidence="18" key="1">
    <citation type="submission" date="2017-02" db="EMBL/GenBank/DDBJ databases">
        <authorList>
            <person name="Regsiter A."/>
            <person name="William W."/>
        </authorList>
    </citation>
    <scope>NUCLEOTIDE SEQUENCE</scope>
    <source>
        <strain evidence="18">BdmA 4</strain>
    </source>
</reference>
<keyword evidence="10 14" id="KW-0479">Metal-binding</keyword>
<comment type="subcellular location">
    <subcellularLocation>
        <location evidence="4 14">Cytoplasm</location>
    </subcellularLocation>
</comment>
<comment type="cofactor">
    <cofactor evidence="2">
        <name>Mg(2+)</name>
        <dbReference type="ChEBI" id="CHEBI:18420"/>
    </cofactor>
</comment>
<gene>
    <name evidence="14 18" type="primary">rnhB</name>
    <name evidence="18" type="ORF">SPIRO4BDMA_50819</name>
</gene>
<dbReference type="GO" id="GO:0032299">
    <property type="term" value="C:ribonuclease H2 complex"/>
    <property type="evidence" value="ECO:0007669"/>
    <property type="project" value="TreeGrafter"/>
</dbReference>
<evidence type="ECO:0000256" key="4">
    <source>
        <dbReference type="ARBA" id="ARBA00004496"/>
    </source>
</evidence>
<dbReference type="EMBL" id="FWDO01000005">
    <property type="protein sequence ID" value="SLM19304.1"/>
    <property type="molecule type" value="Genomic_DNA"/>
</dbReference>
<dbReference type="EC" id="3.1.26.4" evidence="6 14"/>
<dbReference type="InterPro" id="IPR012337">
    <property type="entry name" value="RNaseH-like_sf"/>
</dbReference>
<dbReference type="InterPro" id="IPR024567">
    <property type="entry name" value="RNase_HII/HIII_dom"/>
</dbReference>
<dbReference type="PROSITE" id="PS51975">
    <property type="entry name" value="RNASE_H_2"/>
    <property type="match status" value="1"/>
</dbReference>
<sequence>MKRSTNFCTLDSVLSIPVELVCGLDEAGRGPLAGPVTAAAVILPADFPMALLDDSKRMSARRREDAYEEIVERALDWAVGWATIEEIERYNILGASLRAMERAFAGLTQAPALVVVDGIFAPNLWMNGTCVEAATMAKADGLVPAVMAASILAKVARDHLMDCLDTLMPEYGFRSHKGYPTKAHRKAIERCGPSRFHRQGFQLLPQPSSLLFDSFESED</sequence>
<dbReference type="CDD" id="cd07182">
    <property type="entry name" value="RNase_HII_bacteria_HII_like"/>
    <property type="match status" value="1"/>
</dbReference>
<evidence type="ECO:0000256" key="12">
    <source>
        <dbReference type="ARBA" id="ARBA00022801"/>
    </source>
</evidence>
<dbReference type="HAMAP" id="MF_00052_B">
    <property type="entry name" value="RNase_HII_B"/>
    <property type="match status" value="1"/>
</dbReference>
<evidence type="ECO:0000313" key="18">
    <source>
        <dbReference type="EMBL" id="SLM19304.1"/>
    </source>
</evidence>
<comment type="cofactor">
    <cofactor evidence="14 15">
        <name>Mn(2+)</name>
        <dbReference type="ChEBI" id="CHEBI:29035"/>
    </cofactor>
    <cofactor evidence="14 15">
        <name>Mg(2+)</name>
        <dbReference type="ChEBI" id="CHEBI:18420"/>
    </cofactor>
    <text evidence="14 15">Manganese or magnesium. Binds 1 divalent metal ion per monomer in the absence of substrate. May bind a second metal ion after substrate binding.</text>
</comment>
<evidence type="ECO:0000256" key="3">
    <source>
        <dbReference type="ARBA" id="ARBA00004065"/>
    </source>
</evidence>
<evidence type="ECO:0000256" key="14">
    <source>
        <dbReference type="HAMAP-Rule" id="MF_00052"/>
    </source>
</evidence>
<evidence type="ECO:0000256" key="5">
    <source>
        <dbReference type="ARBA" id="ARBA00007383"/>
    </source>
</evidence>
<keyword evidence="9 14" id="KW-0540">Nuclease</keyword>
<dbReference type="GO" id="GO:0004523">
    <property type="term" value="F:RNA-DNA hybrid ribonuclease activity"/>
    <property type="evidence" value="ECO:0007669"/>
    <property type="project" value="UniProtKB-UniRule"/>
</dbReference>
<keyword evidence="8 14" id="KW-0963">Cytoplasm</keyword>
<evidence type="ECO:0000256" key="8">
    <source>
        <dbReference type="ARBA" id="ARBA00022490"/>
    </source>
</evidence>
<dbReference type="AlphaFoldDB" id="A0A3P3XT25"/>
<dbReference type="Pfam" id="PF01351">
    <property type="entry name" value="RNase_HII"/>
    <property type="match status" value="1"/>
</dbReference>
<evidence type="ECO:0000256" key="10">
    <source>
        <dbReference type="ARBA" id="ARBA00022723"/>
    </source>
</evidence>
<evidence type="ECO:0000259" key="17">
    <source>
        <dbReference type="PROSITE" id="PS51975"/>
    </source>
</evidence>
<dbReference type="GO" id="GO:0003723">
    <property type="term" value="F:RNA binding"/>
    <property type="evidence" value="ECO:0007669"/>
    <property type="project" value="UniProtKB-UniRule"/>
</dbReference>
<evidence type="ECO:0000256" key="2">
    <source>
        <dbReference type="ARBA" id="ARBA00001946"/>
    </source>
</evidence>
<proteinExistence type="inferred from homology"/>
<evidence type="ECO:0000256" key="15">
    <source>
        <dbReference type="PROSITE-ProRule" id="PRU01319"/>
    </source>
</evidence>
<dbReference type="GO" id="GO:0030145">
    <property type="term" value="F:manganese ion binding"/>
    <property type="evidence" value="ECO:0007669"/>
    <property type="project" value="UniProtKB-UniRule"/>
</dbReference>
<dbReference type="GO" id="GO:0043137">
    <property type="term" value="P:DNA replication, removal of RNA primer"/>
    <property type="evidence" value="ECO:0007669"/>
    <property type="project" value="TreeGrafter"/>
</dbReference>
<organism evidence="18">
    <name type="scientific">uncultured spirochete</name>
    <dbReference type="NCBI Taxonomy" id="156406"/>
    <lineage>
        <taxon>Bacteria</taxon>
        <taxon>Pseudomonadati</taxon>
        <taxon>Spirochaetota</taxon>
        <taxon>Spirochaetia</taxon>
        <taxon>Spirochaetales</taxon>
        <taxon>environmental samples</taxon>
    </lineage>
</organism>
<dbReference type="PANTHER" id="PTHR10954">
    <property type="entry name" value="RIBONUCLEASE H2 SUBUNIT A"/>
    <property type="match status" value="1"/>
</dbReference>
<protein>
    <recommendedName>
        <fullName evidence="7 14">Ribonuclease HII</fullName>
        <shortName evidence="14">RNase HII</shortName>
        <ecNumber evidence="6 14">3.1.26.4</ecNumber>
    </recommendedName>
</protein>
<evidence type="ECO:0000256" key="16">
    <source>
        <dbReference type="RuleBase" id="RU003515"/>
    </source>
</evidence>
<comment type="similarity">
    <text evidence="5 14 16">Belongs to the RNase HII family.</text>
</comment>
<evidence type="ECO:0000256" key="1">
    <source>
        <dbReference type="ARBA" id="ARBA00000077"/>
    </source>
</evidence>
<dbReference type="GO" id="GO:0005737">
    <property type="term" value="C:cytoplasm"/>
    <property type="evidence" value="ECO:0007669"/>
    <property type="project" value="UniProtKB-SubCell"/>
</dbReference>
<feature type="binding site" evidence="14 15">
    <location>
        <position position="117"/>
    </location>
    <ligand>
        <name>a divalent metal cation</name>
        <dbReference type="ChEBI" id="CHEBI:60240"/>
    </ligand>
</feature>
<feature type="domain" description="RNase H type-2" evidence="17">
    <location>
        <begin position="19"/>
        <end position="213"/>
    </location>
</feature>
<dbReference type="InterPro" id="IPR022898">
    <property type="entry name" value="RNase_HII"/>
</dbReference>
<accession>A0A3P3XT25</accession>
<evidence type="ECO:0000256" key="9">
    <source>
        <dbReference type="ARBA" id="ARBA00022722"/>
    </source>
</evidence>
<dbReference type="InterPro" id="IPR036397">
    <property type="entry name" value="RNaseH_sf"/>
</dbReference>
<dbReference type="Gene3D" id="3.30.420.10">
    <property type="entry name" value="Ribonuclease H-like superfamily/Ribonuclease H"/>
    <property type="match status" value="1"/>
</dbReference>
<dbReference type="PANTHER" id="PTHR10954:SF18">
    <property type="entry name" value="RIBONUCLEASE HII"/>
    <property type="match status" value="1"/>
</dbReference>
<feature type="binding site" evidence="14 15">
    <location>
        <position position="25"/>
    </location>
    <ligand>
        <name>a divalent metal cation</name>
        <dbReference type="ChEBI" id="CHEBI:60240"/>
    </ligand>
</feature>
<evidence type="ECO:0000256" key="7">
    <source>
        <dbReference type="ARBA" id="ARBA00019179"/>
    </source>
</evidence>
<dbReference type="NCBIfam" id="NF000595">
    <property type="entry name" value="PRK00015.1-3"/>
    <property type="match status" value="1"/>
</dbReference>
<evidence type="ECO:0000256" key="11">
    <source>
        <dbReference type="ARBA" id="ARBA00022759"/>
    </source>
</evidence>
<comment type="catalytic activity">
    <reaction evidence="1 14 15 16">
        <text>Endonucleolytic cleavage to 5'-phosphomonoester.</text>
        <dbReference type="EC" id="3.1.26.4"/>
    </reaction>
</comment>
<name>A0A3P3XT25_9SPIR</name>
<feature type="binding site" evidence="14 15">
    <location>
        <position position="26"/>
    </location>
    <ligand>
        <name>a divalent metal cation</name>
        <dbReference type="ChEBI" id="CHEBI:60240"/>
    </ligand>
</feature>
<evidence type="ECO:0000256" key="6">
    <source>
        <dbReference type="ARBA" id="ARBA00012180"/>
    </source>
</evidence>
<dbReference type="SUPFAM" id="SSF53098">
    <property type="entry name" value="Ribonuclease H-like"/>
    <property type="match status" value="1"/>
</dbReference>
<keyword evidence="13 14" id="KW-0464">Manganese</keyword>
<keyword evidence="12 14" id="KW-0378">Hydrolase</keyword>
<keyword evidence="11 14" id="KW-0255">Endonuclease</keyword>